<evidence type="ECO:0000313" key="4">
    <source>
        <dbReference type="Proteomes" id="UP000245533"/>
    </source>
</evidence>
<evidence type="ECO:0000313" key="3">
    <source>
        <dbReference type="EMBL" id="PWN07692.1"/>
    </source>
</evidence>
<name>A0A316TY39_9BACT</name>
<organism evidence="3 4">
    <name type="scientific">Rhodohalobacter mucosus</name>
    <dbReference type="NCBI Taxonomy" id="2079485"/>
    <lineage>
        <taxon>Bacteria</taxon>
        <taxon>Pseudomonadati</taxon>
        <taxon>Balneolota</taxon>
        <taxon>Balneolia</taxon>
        <taxon>Balneolales</taxon>
        <taxon>Balneolaceae</taxon>
        <taxon>Rhodohalobacter</taxon>
    </lineage>
</organism>
<dbReference type="OrthoDB" id="1524312at2"/>
<reference evidence="3 4" key="1">
    <citation type="submission" date="2018-05" db="EMBL/GenBank/DDBJ databases">
        <title>Rhodohalobacter halophilus gen. nov., sp. nov., a moderately halophilic member of the family Balneolaceae.</title>
        <authorList>
            <person name="Liu Z.-W."/>
        </authorList>
    </citation>
    <scope>NUCLEOTIDE SEQUENCE [LARGE SCALE GENOMIC DNA]</scope>
    <source>
        <strain evidence="3 4">8A47</strain>
    </source>
</reference>
<dbReference type="EMBL" id="QGGB01000002">
    <property type="protein sequence ID" value="PWN07692.1"/>
    <property type="molecule type" value="Genomic_DNA"/>
</dbReference>
<protein>
    <submittedName>
        <fullName evidence="3">Uncharacterized protein</fullName>
    </submittedName>
</protein>
<proteinExistence type="predicted"/>
<accession>A0A316TY39</accession>
<comment type="caution">
    <text evidence="3">The sequence shown here is derived from an EMBL/GenBank/DDBJ whole genome shotgun (WGS) entry which is preliminary data.</text>
</comment>
<evidence type="ECO:0000256" key="2">
    <source>
        <dbReference type="SAM" id="Phobius"/>
    </source>
</evidence>
<dbReference type="AlphaFoldDB" id="A0A316TY39"/>
<keyword evidence="2" id="KW-1133">Transmembrane helix</keyword>
<keyword evidence="2" id="KW-0472">Membrane</keyword>
<dbReference type="RefSeq" id="WP_109644081.1">
    <property type="nucleotide sequence ID" value="NZ_QGGB01000002.1"/>
</dbReference>
<dbReference type="Proteomes" id="UP000245533">
    <property type="component" value="Unassembled WGS sequence"/>
</dbReference>
<gene>
    <name evidence="3" type="ORF">DDZ15_01315</name>
</gene>
<evidence type="ECO:0000256" key="1">
    <source>
        <dbReference type="SAM" id="MobiDB-lite"/>
    </source>
</evidence>
<sequence length="230" mass="24817">MVIDWEHLAVLTGKGVLLVLEYMVKLSAFVVTAIVLSANGTFGGKLGAGFSSLSAGLRNVFGVPGDLAILMGELRTYRADAASFIWEPGGYEALNSILAYLNGSILYLDAVGANFSNQPFTTFFAAVIGFFSLYLTARLLRFYRQKGQGSRLLNMEQKLGERVFRKPAEFQKPPAPKPAAAAAAVKEIEEKPAPRQESNSGPRTVKPAFSAGSENKFLQDYIRLAQNGGG</sequence>
<feature type="transmembrane region" description="Helical" evidence="2">
    <location>
        <begin position="123"/>
        <end position="143"/>
    </location>
</feature>
<feature type="region of interest" description="Disordered" evidence="1">
    <location>
        <begin position="170"/>
        <end position="212"/>
    </location>
</feature>
<keyword evidence="2" id="KW-0812">Transmembrane</keyword>
<keyword evidence="4" id="KW-1185">Reference proteome</keyword>